<keyword evidence="9" id="KW-1185">Reference proteome</keyword>
<name>I1IH49_BRADI</name>
<evidence type="ECO:0000256" key="4">
    <source>
        <dbReference type="PROSITE-ProRule" id="PRU00027"/>
    </source>
</evidence>
<dbReference type="PANTHER" id="PTHR34396:SF34">
    <property type="entry name" value="BED-TYPE DOMAIN-CONTAINING PROTEIN"/>
    <property type="match status" value="1"/>
</dbReference>
<evidence type="ECO:0000313" key="7">
    <source>
        <dbReference type="EMBL" id="KQJ86138.1"/>
    </source>
</evidence>
<sequence length="131" mass="14893">MEQWYSVKTIDIFGGIEMESTSMPQIFDTDGPLSPLREDQLRSIYDENPPDGVGLQRNPKRPRSTSADGKSIAWTDFTKIYVQDERGGYKLAYAVCHICDNMLKAASDNGTKTLWRHKETSSCKQLKQQTQ</sequence>
<reference evidence="7 8" key="1">
    <citation type="journal article" date="2010" name="Nature">
        <title>Genome sequencing and analysis of the model grass Brachypodium distachyon.</title>
        <authorList>
            <consortium name="International Brachypodium Initiative"/>
        </authorList>
    </citation>
    <scope>NUCLEOTIDE SEQUENCE [LARGE SCALE GENOMIC DNA]</scope>
    <source>
        <strain evidence="7 8">Bd21</strain>
    </source>
</reference>
<reference evidence="8" key="3">
    <citation type="submission" date="2018-08" db="UniProtKB">
        <authorList>
            <consortium name="EnsemblPlants"/>
        </authorList>
    </citation>
    <scope>IDENTIFICATION</scope>
    <source>
        <strain evidence="8">cv. Bd21</strain>
    </source>
</reference>
<keyword evidence="1" id="KW-0479">Metal-binding</keyword>
<protein>
    <recommendedName>
        <fullName evidence="6">BED-type domain-containing protein</fullName>
    </recommendedName>
</protein>
<evidence type="ECO:0000259" key="6">
    <source>
        <dbReference type="PROSITE" id="PS50808"/>
    </source>
</evidence>
<dbReference type="GO" id="GO:0003677">
    <property type="term" value="F:DNA binding"/>
    <property type="evidence" value="ECO:0007669"/>
    <property type="project" value="InterPro"/>
</dbReference>
<dbReference type="PANTHER" id="PTHR34396">
    <property type="entry name" value="OS03G0264950 PROTEIN-RELATED"/>
    <property type="match status" value="1"/>
</dbReference>
<dbReference type="Gramene" id="KQJ86138">
    <property type="protein sequence ID" value="KQJ86138"/>
    <property type="gene ID" value="BRADI_4g03550v3"/>
</dbReference>
<gene>
    <name evidence="7" type="ORF">BRADI_4g03550v3</name>
</gene>
<dbReference type="HOGENOM" id="CLU_1930434_0_0_1"/>
<keyword evidence="3" id="KW-0862">Zinc</keyword>
<dbReference type="OrthoDB" id="616242at2759"/>
<dbReference type="InterPro" id="IPR036236">
    <property type="entry name" value="Znf_C2H2_sf"/>
</dbReference>
<evidence type="ECO:0000256" key="3">
    <source>
        <dbReference type="ARBA" id="ARBA00022833"/>
    </source>
</evidence>
<organism evidence="8">
    <name type="scientific">Brachypodium distachyon</name>
    <name type="common">Purple false brome</name>
    <name type="synonym">Trachynia distachya</name>
    <dbReference type="NCBI Taxonomy" id="15368"/>
    <lineage>
        <taxon>Eukaryota</taxon>
        <taxon>Viridiplantae</taxon>
        <taxon>Streptophyta</taxon>
        <taxon>Embryophyta</taxon>
        <taxon>Tracheophyta</taxon>
        <taxon>Spermatophyta</taxon>
        <taxon>Magnoliopsida</taxon>
        <taxon>Liliopsida</taxon>
        <taxon>Poales</taxon>
        <taxon>Poaceae</taxon>
        <taxon>BOP clade</taxon>
        <taxon>Pooideae</taxon>
        <taxon>Stipodae</taxon>
        <taxon>Brachypodieae</taxon>
        <taxon>Brachypodium</taxon>
    </lineage>
</organism>
<reference evidence="7" key="2">
    <citation type="submission" date="2017-06" db="EMBL/GenBank/DDBJ databases">
        <title>WGS assembly of Brachypodium distachyon.</title>
        <authorList>
            <consortium name="The International Brachypodium Initiative"/>
            <person name="Lucas S."/>
            <person name="Harmon-Smith M."/>
            <person name="Lail K."/>
            <person name="Tice H."/>
            <person name="Grimwood J."/>
            <person name="Bruce D."/>
            <person name="Barry K."/>
            <person name="Shu S."/>
            <person name="Lindquist E."/>
            <person name="Wang M."/>
            <person name="Pitluck S."/>
            <person name="Vogel J.P."/>
            <person name="Garvin D.F."/>
            <person name="Mockler T.C."/>
            <person name="Schmutz J."/>
            <person name="Rokhsar D."/>
            <person name="Bevan M.W."/>
        </authorList>
    </citation>
    <scope>NUCLEOTIDE SEQUENCE</scope>
    <source>
        <strain evidence="7">Bd21</strain>
    </source>
</reference>
<evidence type="ECO:0000256" key="5">
    <source>
        <dbReference type="SAM" id="MobiDB-lite"/>
    </source>
</evidence>
<evidence type="ECO:0000313" key="9">
    <source>
        <dbReference type="Proteomes" id="UP000008810"/>
    </source>
</evidence>
<dbReference type="InterPro" id="IPR053031">
    <property type="entry name" value="Cuticle_assoc_protein"/>
</dbReference>
<evidence type="ECO:0000313" key="8">
    <source>
        <dbReference type="EnsemblPlants" id="KQJ86138"/>
    </source>
</evidence>
<dbReference type="EnsemblPlants" id="KQJ86138">
    <property type="protein sequence ID" value="KQJ86138"/>
    <property type="gene ID" value="BRADI_4g03550v3"/>
</dbReference>
<accession>I1IH49</accession>
<dbReference type="SMART" id="SM00614">
    <property type="entry name" value="ZnF_BED"/>
    <property type="match status" value="1"/>
</dbReference>
<dbReference type="AlphaFoldDB" id="I1IH49"/>
<feature type="region of interest" description="Disordered" evidence="5">
    <location>
        <begin position="44"/>
        <end position="68"/>
    </location>
</feature>
<dbReference type="GO" id="GO:0008270">
    <property type="term" value="F:zinc ion binding"/>
    <property type="evidence" value="ECO:0007669"/>
    <property type="project" value="UniProtKB-KW"/>
</dbReference>
<dbReference type="SUPFAM" id="SSF57667">
    <property type="entry name" value="beta-beta-alpha zinc fingers"/>
    <property type="match status" value="1"/>
</dbReference>
<feature type="domain" description="BED-type" evidence="6">
    <location>
        <begin position="68"/>
        <end position="130"/>
    </location>
</feature>
<dbReference type="InParanoid" id="I1IH49"/>
<dbReference type="InterPro" id="IPR003656">
    <property type="entry name" value="Znf_BED"/>
</dbReference>
<keyword evidence="2 4" id="KW-0863">Zinc-finger</keyword>
<evidence type="ECO:0000256" key="2">
    <source>
        <dbReference type="ARBA" id="ARBA00022771"/>
    </source>
</evidence>
<proteinExistence type="predicted"/>
<evidence type="ECO:0000256" key="1">
    <source>
        <dbReference type="ARBA" id="ARBA00022723"/>
    </source>
</evidence>
<dbReference type="Proteomes" id="UP000008810">
    <property type="component" value="Chromosome 4"/>
</dbReference>
<dbReference type="EMBL" id="CM000883">
    <property type="protein sequence ID" value="KQJ86138.1"/>
    <property type="molecule type" value="Genomic_DNA"/>
</dbReference>
<dbReference type="PROSITE" id="PS50808">
    <property type="entry name" value="ZF_BED"/>
    <property type="match status" value="1"/>
</dbReference>